<dbReference type="PANTHER" id="PTHR30572">
    <property type="entry name" value="MEMBRANE COMPONENT OF TRANSPORTER-RELATED"/>
    <property type="match status" value="1"/>
</dbReference>
<evidence type="ECO:0000256" key="11">
    <source>
        <dbReference type="ARBA" id="ARBA00023251"/>
    </source>
</evidence>
<dbReference type="GO" id="GO:0098796">
    <property type="term" value="C:membrane protein complex"/>
    <property type="evidence" value="ECO:0007669"/>
    <property type="project" value="UniProtKB-ARBA"/>
</dbReference>
<proteinExistence type="inferred from homology"/>
<evidence type="ECO:0000259" key="15">
    <source>
        <dbReference type="PROSITE" id="PS50893"/>
    </source>
</evidence>
<dbReference type="Pfam" id="PF12704">
    <property type="entry name" value="MacB_PCD"/>
    <property type="match status" value="1"/>
</dbReference>
<evidence type="ECO:0000256" key="13">
    <source>
        <dbReference type="ARBA" id="ARBA00041199"/>
    </source>
</evidence>
<feature type="transmembrane region" description="Helical" evidence="14">
    <location>
        <begin position="525"/>
        <end position="552"/>
    </location>
</feature>
<evidence type="ECO:0000256" key="2">
    <source>
        <dbReference type="ARBA" id="ARBA00022448"/>
    </source>
</evidence>
<organism evidence="16 17">
    <name type="scientific">Brucella daejeonensis</name>
    <dbReference type="NCBI Taxonomy" id="659015"/>
    <lineage>
        <taxon>Bacteria</taxon>
        <taxon>Pseudomonadati</taxon>
        <taxon>Pseudomonadota</taxon>
        <taxon>Alphaproteobacteria</taxon>
        <taxon>Hyphomicrobiales</taxon>
        <taxon>Brucellaceae</taxon>
        <taxon>Brucella/Ochrobactrum group</taxon>
        <taxon>Brucella</taxon>
    </lineage>
</organism>
<reference evidence="16 17" key="1">
    <citation type="submission" date="2020-08" db="EMBL/GenBank/DDBJ databases">
        <title>Genomic Encyclopedia of Type Strains, Phase IV (KMG-IV): sequencing the most valuable type-strain genomes for metagenomic binning, comparative biology and taxonomic classification.</title>
        <authorList>
            <person name="Goeker M."/>
        </authorList>
    </citation>
    <scope>NUCLEOTIDE SEQUENCE [LARGE SCALE GENOMIC DNA]</scope>
    <source>
        <strain evidence="16 17">DSM 26944</strain>
    </source>
</reference>
<evidence type="ECO:0000256" key="4">
    <source>
        <dbReference type="ARBA" id="ARBA00022519"/>
    </source>
</evidence>
<evidence type="ECO:0000256" key="1">
    <source>
        <dbReference type="ARBA" id="ARBA00004429"/>
    </source>
</evidence>
<dbReference type="InterPro" id="IPR025857">
    <property type="entry name" value="MacB_PCD"/>
</dbReference>
<comment type="caution">
    <text evidence="16">The sequence shown here is derived from an EMBL/GenBank/DDBJ whole genome shotgun (WGS) entry which is preliminary data.</text>
</comment>
<accession>A0A7W9EK55</accession>
<dbReference type="InterPro" id="IPR003593">
    <property type="entry name" value="AAA+_ATPase"/>
</dbReference>
<feature type="transmembrane region" description="Helical" evidence="14">
    <location>
        <begin position="572"/>
        <end position="605"/>
    </location>
</feature>
<feature type="domain" description="ABC transporter" evidence="15">
    <location>
        <begin position="7"/>
        <end position="245"/>
    </location>
</feature>
<dbReference type="GO" id="GO:0005886">
    <property type="term" value="C:plasma membrane"/>
    <property type="evidence" value="ECO:0007669"/>
    <property type="project" value="UniProtKB-SubCell"/>
</dbReference>
<keyword evidence="8" id="KW-1278">Translocase</keyword>
<dbReference type="InterPro" id="IPR017871">
    <property type="entry name" value="ABC_transporter-like_CS"/>
</dbReference>
<dbReference type="FunFam" id="3.40.50.300:FF:000032">
    <property type="entry name" value="Export ABC transporter ATP-binding protein"/>
    <property type="match status" value="1"/>
</dbReference>
<dbReference type="Pfam" id="PF02687">
    <property type="entry name" value="FtsX"/>
    <property type="match status" value="1"/>
</dbReference>
<protein>
    <recommendedName>
        <fullName evidence="13">Pyoverdine export ATP-binding/permease protein PvdT</fullName>
    </recommendedName>
</protein>
<comment type="similarity">
    <text evidence="12">Belongs to the ABC transporter superfamily. Macrolide exporter (TC 3.A.1.122) family.</text>
</comment>
<evidence type="ECO:0000313" key="16">
    <source>
        <dbReference type="EMBL" id="MBB5700948.1"/>
    </source>
</evidence>
<dbReference type="GO" id="GO:0005524">
    <property type="term" value="F:ATP binding"/>
    <property type="evidence" value="ECO:0007669"/>
    <property type="project" value="UniProtKB-KW"/>
</dbReference>
<evidence type="ECO:0000313" key="17">
    <source>
        <dbReference type="Proteomes" id="UP000555546"/>
    </source>
</evidence>
<dbReference type="Pfam" id="PF00005">
    <property type="entry name" value="ABC_tran"/>
    <property type="match status" value="1"/>
</dbReference>
<evidence type="ECO:0000256" key="12">
    <source>
        <dbReference type="ARBA" id="ARBA00038388"/>
    </source>
</evidence>
<dbReference type="SUPFAM" id="SSF52540">
    <property type="entry name" value="P-loop containing nucleoside triphosphate hydrolases"/>
    <property type="match status" value="1"/>
</dbReference>
<keyword evidence="9 14" id="KW-1133">Transmembrane helix</keyword>
<sequence length="652" mass="70315">MSEAPLITLTGISRRYPSGEDFTTVLNHVNLTIERGEMVAIIGASGSGKSTLMNILGCLDRPSEGEYLISGRATSELEADELAELRREHFGFIFQRYHLLGELDAVGNVEIPAIYSGQNKTARRAKAENILRRLGMGERTHHRPSQLSGGQQQRVSIARALINDADVILADEPTGALDSHSGEEVLGILQELNREGRTIIIVTHDRQVAARASRIIEISDGEIVSDTRKDEVAPPPAPLSAKQEEKPGFLAGMRDRFSEAFVMALRSMNAHRLRTFLTMLGIIIGTASVVCVVALGQGSQRQILEQISDLGTNTLYITPGKGFGDLKAAQITTLNIGDATEMAKLPYVVAATPSDTTSSTVRVDGKEVSVSVNGVGSEYFVTRNSKLLEGRFFDQRNVDDLAQVAVIDETAKTTLFPHETGSVIGKIILLKNVPVRIVGVVKAEERGMGSAQTLEIYIPHTTVRTRMTGSRSLQMVIVRIADTMDAAEAEKVITAFLTKRHGEKDFSIFNTDTLQKTIQATTATLALLVSSIAGISLFVGGIGVMNIMLVAVSERINEIGVRMAIGARRSDILQQFLIEAALVCLIGGILGVLFAAGFGVLFAQFNTMFHLIYSTASIVIALLCSSLIGIGFGFVPARNASKLDPVVALARD</sequence>
<keyword evidence="7 16" id="KW-0067">ATP-binding</keyword>
<name>A0A7W9EK55_9HYPH</name>
<evidence type="ECO:0000256" key="3">
    <source>
        <dbReference type="ARBA" id="ARBA00022475"/>
    </source>
</evidence>
<evidence type="ECO:0000256" key="8">
    <source>
        <dbReference type="ARBA" id="ARBA00022967"/>
    </source>
</evidence>
<dbReference type="RefSeq" id="WP_183648343.1">
    <property type="nucleotide sequence ID" value="NZ_JACIJG010000002.1"/>
</dbReference>
<keyword evidence="2" id="KW-0813">Transport</keyword>
<evidence type="ECO:0000256" key="14">
    <source>
        <dbReference type="SAM" id="Phobius"/>
    </source>
</evidence>
<dbReference type="PROSITE" id="PS50893">
    <property type="entry name" value="ABC_TRANSPORTER_2"/>
    <property type="match status" value="1"/>
</dbReference>
<dbReference type="EMBL" id="JACIJG010000002">
    <property type="protein sequence ID" value="MBB5700948.1"/>
    <property type="molecule type" value="Genomic_DNA"/>
</dbReference>
<dbReference type="Proteomes" id="UP000555546">
    <property type="component" value="Unassembled WGS sequence"/>
</dbReference>
<dbReference type="GO" id="GO:0046677">
    <property type="term" value="P:response to antibiotic"/>
    <property type="evidence" value="ECO:0007669"/>
    <property type="project" value="UniProtKB-KW"/>
</dbReference>
<dbReference type="InterPro" id="IPR003838">
    <property type="entry name" value="ABC3_permease_C"/>
</dbReference>
<evidence type="ECO:0000256" key="5">
    <source>
        <dbReference type="ARBA" id="ARBA00022692"/>
    </source>
</evidence>
<keyword evidence="4" id="KW-0997">Cell inner membrane</keyword>
<evidence type="ECO:0000256" key="6">
    <source>
        <dbReference type="ARBA" id="ARBA00022741"/>
    </source>
</evidence>
<feature type="transmembrane region" description="Helical" evidence="14">
    <location>
        <begin position="276"/>
        <end position="296"/>
    </location>
</feature>
<dbReference type="GO" id="GO:0022857">
    <property type="term" value="F:transmembrane transporter activity"/>
    <property type="evidence" value="ECO:0007669"/>
    <property type="project" value="UniProtKB-ARBA"/>
</dbReference>
<comment type="subcellular location">
    <subcellularLocation>
        <location evidence="1">Cell inner membrane</location>
        <topology evidence="1">Multi-pass membrane protein</topology>
    </subcellularLocation>
</comment>
<dbReference type="PANTHER" id="PTHR30572:SF14">
    <property type="entry name" value="MACROLIDE EXPORT ATP-BINDING_PERMEASE PROTEIN MACB"/>
    <property type="match status" value="1"/>
</dbReference>
<evidence type="ECO:0000256" key="7">
    <source>
        <dbReference type="ARBA" id="ARBA00022840"/>
    </source>
</evidence>
<keyword evidence="10 14" id="KW-0472">Membrane</keyword>
<dbReference type="GO" id="GO:0016887">
    <property type="term" value="F:ATP hydrolysis activity"/>
    <property type="evidence" value="ECO:0007669"/>
    <property type="project" value="InterPro"/>
</dbReference>
<dbReference type="InterPro" id="IPR027417">
    <property type="entry name" value="P-loop_NTPase"/>
</dbReference>
<keyword evidence="5 14" id="KW-0812">Transmembrane</keyword>
<keyword evidence="16" id="KW-0378">Hydrolase</keyword>
<keyword evidence="11" id="KW-0046">Antibiotic resistance</keyword>
<evidence type="ECO:0000256" key="10">
    <source>
        <dbReference type="ARBA" id="ARBA00023136"/>
    </source>
</evidence>
<dbReference type="AlphaFoldDB" id="A0A7W9EK55"/>
<gene>
    <name evidence="16" type="ORF">FHS76_000791</name>
</gene>
<dbReference type="SMART" id="SM00382">
    <property type="entry name" value="AAA"/>
    <property type="match status" value="1"/>
</dbReference>
<dbReference type="Gene3D" id="3.40.50.300">
    <property type="entry name" value="P-loop containing nucleotide triphosphate hydrolases"/>
    <property type="match status" value="1"/>
</dbReference>
<keyword evidence="6" id="KW-0547">Nucleotide-binding</keyword>
<dbReference type="CDD" id="cd03255">
    <property type="entry name" value="ABC_MJ0796_LolCDE_FtsE"/>
    <property type="match status" value="1"/>
</dbReference>
<feature type="transmembrane region" description="Helical" evidence="14">
    <location>
        <begin position="611"/>
        <end position="635"/>
    </location>
</feature>
<keyword evidence="3" id="KW-1003">Cell membrane</keyword>
<dbReference type="InterPro" id="IPR017911">
    <property type="entry name" value="MacB-like_ATP-bd"/>
</dbReference>
<dbReference type="PROSITE" id="PS00211">
    <property type="entry name" value="ABC_TRANSPORTER_1"/>
    <property type="match status" value="1"/>
</dbReference>
<dbReference type="InterPro" id="IPR003439">
    <property type="entry name" value="ABC_transporter-like_ATP-bd"/>
</dbReference>
<dbReference type="InterPro" id="IPR050250">
    <property type="entry name" value="Macrolide_Exporter_MacB"/>
</dbReference>
<keyword evidence="17" id="KW-1185">Reference proteome</keyword>
<evidence type="ECO:0000256" key="9">
    <source>
        <dbReference type="ARBA" id="ARBA00022989"/>
    </source>
</evidence>